<feature type="compositionally biased region" description="Basic residues" evidence="1">
    <location>
        <begin position="32"/>
        <end position="41"/>
    </location>
</feature>
<dbReference type="AlphaFoldDB" id="A0A811MJC5"/>
<dbReference type="GO" id="GO:0003824">
    <property type="term" value="F:catalytic activity"/>
    <property type="evidence" value="ECO:0007669"/>
    <property type="project" value="InterPro"/>
</dbReference>
<dbReference type="PANTHER" id="PTHR33710">
    <property type="entry name" value="BNAC02G09200D PROTEIN"/>
    <property type="match status" value="1"/>
</dbReference>
<accession>A0A811MJC5</accession>
<dbReference type="InterPro" id="IPR036691">
    <property type="entry name" value="Endo/exonu/phosph_ase_sf"/>
</dbReference>
<reference evidence="3" key="1">
    <citation type="submission" date="2020-10" db="EMBL/GenBank/DDBJ databases">
        <authorList>
            <person name="Han B."/>
            <person name="Lu T."/>
            <person name="Zhao Q."/>
            <person name="Huang X."/>
            <person name="Zhao Y."/>
        </authorList>
    </citation>
    <scope>NUCLEOTIDE SEQUENCE</scope>
</reference>
<gene>
    <name evidence="3" type="ORF">NCGR_LOCUS3178</name>
</gene>
<sequence length="439" mass="49352">MAMIKSRILKFLIPILSQSKAPKLPTPPARAPKNRGAGKRRTLAATRSSLCQAARPSPIPVAERATRNLMRELEFINSQQQQAPDAAVDEYVDLYAGNLPEMAVEAIKAATRMGNKKLTKVLEAIVQEADAVEMETKSSAAACFVVIAARREAARLIVQQARPHIVCLQETKLDAIDGPLMKPGGSTDCLGPRSHHGRSSEEGGFLPLDTANNNDKQAFLAELIGCQPGSRPWLCLGDFNLIYEAQDKNNNNINRAHMRRFRQALDASELMEIKLQNRKYTWSNGRRNPTLVKLDRVFCNREWDEILPSAGLLALSSSLSDHFPLFLCNQQQPHRKVSFKFETFWTRVPDFPQVVQNAWNEPVRGNNPLMILHNRLQNTARALKRWSKSLFSEARLQMQMANEVILLLDIAQESRPLSEAESDLHRQLKQLLLGWAAIE</sequence>
<feature type="domain" description="Endonuclease/exonuclease/phosphatase" evidence="2">
    <location>
        <begin position="152"/>
        <end position="322"/>
    </location>
</feature>
<dbReference type="Pfam" id="PF03372">
    <property type="entry name" value="Exo_endo_phos"/>
    <property type="match status" value="1"/>
</dbReference>
<dbReference type="PANTHER" id="PTHR33710:SF48">
    <property type="entry name" value="OS02G0307075 PROTEIN"/>
    <property type="match status" value="1"/>
</dbReference>
<organism evidence="3 4">
    <name type="scientific">Miscanthus lutarioriparius</name>
    <dbReference type="NCBI Taxonomy" id="422564"/>
    <lineage>
        <taxon>Eukaryota</taxon>
        <taxon>Viridiplantae</taxon>
        <taxon>Streptophyta</taxon>
        <taxon>Embryophyta</taxon>
        <taxon>Tracheophyta</taxon>
        <taxon>Spermatophyta</taxon>
        <taxon>Magnoliopsida</taxon>
        <taxon>Liliopsida</taxon>
        <taxon>Poales</taxon>
        <taxon>Poaceae</taxon>
        <taxon>PACMAD clade</taxon>
        <taxon>Panicoideae</taxon>
        <taxon>Andropogonodae</taxon>
        <taxon>Andropogoneae</taxon>
        <taxon>Saccharinae</taxon>
        <taxon>Miscanthus</taxon>
    </lineage>
</organism>
<evidence type="ECO:0000313" key="4">
    <source>
        <dbReference type="Proteomes" id="UP000604825"/>
    </source>
</evidence>
<dbReference type="EMBL" id="CAJGYO010000001">
    <property type="protein sequence ID" value="CAD6205347.1"/>
    <property type="molecule type" value="Genomic_DNA"/>
</dbReference>
<name>A0A811MJC5_9POAL</name>
<keyword evidence="4" id="KW-1185">Reference proteome</keyword>
<evidence type="ECO:0000256" key="1">
    <source>
        <dbReference type="SAM" id="MobiDB-lite"/>
    </source>
</evidence>
<dbReference type="OrthoDB" id="695430at2759"/>
<dbReference type="Gene3D" id="3.60.10.10">
    <property type="entry name" value="Endonuclease/exonuclease/phosphatase"/>
    <property type="match status" value="1"/>
</dbReference>
<proteinExistence type="predicted"/>
<dbReference type="SUPFAM" id="SSF56219">
    <property type="entry name" value="DNase I-like"/>
    <property type="match status" value="1"/>
</dbReference>
<dbReference type="InterPro" id="IPR005135">
    <property type="entry name" value="Endo/exonuclease/phosphatase"/>
</dbReference>
<dbReference type="Proteomes" id="UP000604825">
    <property type="component" value="Unassembled WGS sequence"/>
</dbReference>
<protein>
    <recommendedName>
        <fullName evidence="2">Endonuclease/exonuclease/phosphatase domain-containing protein</fullName>
    </recommendedName>
</protein>
<comment type="caution">
    <text evidence="3">The sequence shown here is derived from an EMBL/GenBank/DDBJ whole genome shotgun (WGS) entry which is preliminary data.</text>
</comment>
<evidence type="ECO:0000313" key="3">
    <source>
        <dbReference type="EMBL" id="CAD6205347.1"/>
    </source>
</evidence>
<evidence type="ECO:0000259" key="2">
    <source>
        <dbReference type="Pfam" id="PF03372"/>
    </source>
</evidence>
<feature type="region of interest" description="Disordered" evidence="1">
    <location>
        <begin position="22"/>
        <end position="41"/>
    </location>
</feature>